<dbReference type="PANTHER" id="PTHR30572:SF4">
    <property type="entry name" value="ABC TRANSPORTER PERMEASE YTRF"/>
    <property type="match status" value="1"/>
</dbReference>
<evidence type="ECO:0000256" key="7">
    <source>
        <dbReference type="SAM" id="MobiDB-lite"/>
    </source>
</evidence>
<dbReference type="GO" id="GO:0022857">
    <property type="term" value="F:transmembrane transporter activity"/>
    <property type="evidence" value="ECO:0007669"/>
    <property type="project" value="TreeGrafter"/>
</dbReference>
<feature type="transmembrane region" description="Helical" evidence="8">
    <location>
        <begin position="515"/>
        <end position="537"/>
    </location>
</feature>
<comment type="subcellular location">
    <subcellularLocation>
        <location evidence="1">Cell membrane</location>
        <topology evidence="1">Multi-pass membrane protein</topology>
    </subcellularLocation>
</comment>
<reference evidence="10 11" key="1">
    <citation type="submission" date="2019-07" db="EMBL/GenBank/DDBJ databases">
        <title>Whole genome shotgun sequence of Actinotalea fermentans NBRC 105374.</title>
        <authorList>
            <person name="Hosoyama A."/>
            <person name="Uohara A."/>
            <person name="Ohji S."/>
            <person name="Ichikawa N."/>
        </authorList>
    </citation>
    <scope>NUCLEOTIDE SEQUENCE [LARGE SCALE GENOMIC DNA]</scope>
    <source>
        <strain evidence="10 11">NBRC 105374</strain>
    </source>
</reference>
<dbReference type="InterPro" id="IPR050250">
    <property type="entry name" value="Macrolide_Exporter_MacB"/>
</dbReference>
<evidence type="ECO:0000313" key="11">
    <source>
        <dbReference type="Proteomes" id="UP000321484"/>
    </source>
</evidence>
<evidence type="ECO:0000256" key="1">
    <source>
        <dbReference type="ARBA" id="ARBA00004651"/>
    </source>
</evidence>
<feature type="transmembrane region" description="Helical" evidence="8">
    <location>
        <begin position="1029"/>
        <end position="1054"/>
    </location>
</feature>
<evidence type="ECO:0000256" key="4">
    <source>
        <dbReference type="ARBA" id="ARBA00022989"/>
    </source>
</evidence>
<keyword evidence="3 8" id="KW-0812">Transmembrane</keyword>
<dbReference type="PANTHER" id="PTHR30572">
    <property type="entry name" value="MEMBRANE COMPONENT OF TRANSPORTER-RELATED"/>
    <property type="match status" value="1"/>
</dbReference>
<feature type="domain" description="ABC3 transporter permease C-terminal" evidence="9">
    <location>
        <begin position="339"/>
        <end position="453"/>
    </location>
</feature>
<dbReference type="AlphaFoldDB" id="A0A511YZ44"/>
<feature type="domain" description="ABC3 transporter permease C-terminal" evidence="9">
    <location>
        <begin position="1034"/>
        <end position="1148"/>
    </location>
</feature>
<dbReference type="InterPro" id="IPR003838">
    <property type="entry name" value="ABC3_permease_C"/>
</dbReference>
<dbReference type="GO" id="GO:0005886">
    <property type="term" value="C:plasma membrane"/>
    <property type="evidence" value="ECO:0007669"/>
    <property type="project" value="UniProtKB-SubCell"/>
</dbReference>
<organism evidence="10 11">
    <name type="scientific">Actinotalea fermentans</name>
    <dbReference type="NCBI Taxonomy" id="43671"/>
    <lineage>
        <taxon>Bacteria</taxon>
        <taxon>Bacillati</taxon>
        <taxon>Actinomycetota</taxon>
        <taxon>Actinomycetes</taxon>
        <taxon>Micrococcales</taxon>
        <taxon>Cellulomonadaceae</taxon>
        <taxon>Actinotalea</taxon>
    </lineage>
</organism>
<evidence type="ECO:0000256" key="8">
    <source>
        <dbReference type="SAM" id="Phobius"/>
    </source>
</evidence>
<feature type="transmembrane region" description="Helical" evidence="8">
    <location>
        <begin position="431"/>
        <end position="454"/>
    </location>
</feature>
<proteinExistence type="inferred from homology"/>
<feature type="transmembrane region" description="Helical" evidence="8">
    <location>
        <begin position="567"/>
        <end position="586"/>
    </location>
</feature>
<feature type="transmembrane region" description="Helical" evidence="8">
    <location>
        <begin position="475"/>
        <end position="495"/>
    </location>
</feature>
<feature type="transmembrane region" description="Helical" evidence="8">
    <location>
        <begin position="47"/>
        <end position="71"/>
    </location>
</feature>
<name>A0A511YZ44_9CELL</name>
<evidence type="ECO:0000256" key="5">
    <source>
        <dbReference type="ARBA" id="ARBA00023136"/>
    </source>
</evidence>
<comment type="similarity">
    <text evidence="6">Belongs to the ABC-4 integral membrane protein family.</text>
</comment>
<dbReference type="Pfam" id="PF02687">
    <property type="entry name" value="FtsX"/>
    <property type="match status" value="2"/>
</dbReference>
<evidence type="ECO:0000256" key="3">
    <source>
        <dbReference type="ARBA" id="ARBA00022692"/>
    </source>
</evidence>
<sequence>MTTTTRSRTGSVPTGTPGVGARSRRPVRPRPGLWLLRIVRHRAGTQWRLLAVTATVALLVATLVATLALVLHLTENRGVGQALASDPERARLTVSLGDLDVSVTEASEGVSAAVSDILGAPVALDVHATSDLYGVARPGMIDALAYVDRRDSIESSATLVDGTWPGAWAGGDEPVPVAAPVVGAQAFDLEVGDTLVLKDRIGEADVVVRIDGLYEVAYPDRTDWGRDRLGGWAYSDSYPVPGSGGFLSTEAFGPLVASAETVDSGVIQVLRSLLRVAPDLSEMTAADLPALRTAADTMEDEVGFRVDALVGGADVSVPLRFLLRDTMTGVVVTRAGVAVAAVILLLVAFAALLQTARLVADARNAEHDLMRARGASRAHLVAALVVETGTLGVLVGVAGPVLAPLLLRAPGGPLADGLTGGVLDGVRALPWTAWAAGGVVALMLVAATLVPLLGAPATFVEGQQARGRAPWAGSLARLAADAVVVALAVGAWLQLRSYGGLLVGSGAGLTVDPVLVVGPALLLLAAVLVGVRVLTLVTRLAERGAARGRGVVLPLAGWELGRRPRQAATAVLLLAVALGAATFGLTQSATWETSQRDQAAFAVGAPAVVDDDGMPGTDAGALLAGGARPEPVARGVAHVGQRRSGQADLDVGFSGVTTQMLAATGPARAMLDVGRLGTEGGATVAALPAPGPTTGGIDLGDQVVGIEVTIEITGTQLPVGPAVVLRAVIEDGAGVLSTVELGMYPLEARTETVAKLLPEVRLPAVPTAQQAADRLSAAAALRSYPLRLVGLQAIVVDNGMPYESYGLPYDADIMITELAALRPAENVSAVDPADWVEDDFHIMGEEVGVVRDPIEVPADRWEVAGDGLAREGDAPIASPLWVRAVGTADLLAWRPTMGAVVAWEPVLEIPAVVSSALAEHLGPDVEMIGIKAEGVVVRGVVSGVVEHVPTLTDRLAVAVDRTALSRLLAQGGASATLVDEWWVDAPDADAWAAALPADAAGRPLQDRVTTRTGATQELLEHPLRASTPVVLGLLALGGAVVAAVGFAVHTAVSVRGRGLELAQLRAVGLTRGRLTTVLGLEVAVLAALGVVLGLAAGTGVTGQVTRLLISGADGAAPIPAVVLAPARGLGWVAVVLAVVVGVLATGIAAAQRAANPAELLRAGESR</sequence>
<evidence type="ECO:0000256" key="6">
    <source>
        <dbReference type="ARBA" id="ARBA00038076"/>
    </source>
</evidence>
<evidence type="ECO:0000259" key="9">
    <source>
        <dbReference type="Pfam" id="PF02687"/>
    </source>
</evidence>
<keyword evidence="5 8" id="KW-0472">Membrane</keyword>
<protein>
    <recommendedName>
        <fullName evidence="9">ABC3 transporter permease C-terminal domain-containing protein</fullName>
    </recommendedName>
</protein>
<keyword evidence="2" id="KW-1003">Cell membrane</keyword>
<keyword evidence="11" id="KW-1185">Reference proteome</keyword>
<feature type="transmembrane region" description="Helical" evidence="8">
    <location>
        <begin position="1129"/>
        <end position="1150"/>
    </location>
</feature>
<gene>
    <name evidence="10" type="ORF">AFE02nite_22050</name>
</gene>
<accession>A0A511YZ44</accession>
<keyword evidence="4 8" id="KW-1133">Transmembrane helix</keyword>
<evidence type="ECO:0000313" key="10">
    <source>
        <dbReference type="EMBL" id="GEN80471.1"/>
    </source>
</evidence>
<feature type="transmembrane region" description="Helical" evidence="8">
    <location>
        <begin position="380"/>
        <end position="403"/>
    </location>
</feature>
<evidence type="ECO:0000256" key="2">
    <source>
        <dbReference type="ARBA" id="ARBA00022475"/>
    </source>
</evidence>
<feature type="region of interest" description="Disordered" evidence="7">
    <location>
        <begin position="1"/>
        <end position="26"/>
    </location>
</feature>
<comment type="caution">
    <text evidence="10">The sequence shown here is derived from an EMBL/GenBank/DDBJ whole genome shotgun (WGS) entry which is preliminary data.</text>
</comment>
<dbReference type="Proteomes" id="UP000321484">
    <property type="component" value="Unassembled WGS sequence"/>
</dbReference>
<feature type="transmembrane region" description="Helical" evidence="8">
    <location>
        <begin position="1074"/>
        <end position="1096"/>
    </location>
</feature>
<feature type="transmembrane region" description="Helical" evidence="8">
    <location>
        <begin position="335"/>
        <end position="359"/>
    </location>
</feature>
<feature type="compositionally biased region" description="Low complexity" evidence="7">
    <location>
        <begin position="9"/>
        <end position="20"/>
    </location>
</feature>
<dbReference type="EMBL" id="BJYK01000007">
    <property type="protein sequence ID" value="GEN80471.1"/>
    <property type="molecule type" value="Genomic_DNA"/>
</dbReference>